<feature type="region of interest" description="Disordered" evidence="1">
    <location>
        <begin position="1"/>
        <end position="31"/>
    </location>
</feature>
<evidence type="ECO:0000313" key="2">
    <source>
        <dbReference type="EMBL" id="TNN58070.1"/>
    </source>
</evidence>
<dbReference type="EMBL" id="SRLO01000390">
    <property type="protein sequence ID" value="TNN58070.1"/>
    <property type="molecule type" value="Genomic_DNA"/>
</dbReference>
<evidence type="ECO:0000256" key="1">
    <source>
        <dbReference type="SAM" id="MobiDB-lite"/>
    </source>
</evidence>
<evidence type="ECO:0000313" key="3">
    <source>
        <dbReference type="Proteomes" id="UP000314294"/>
    </source>
</evidence>
<organism evidence="2 3">
    <name type="scientific">Liparis tanakae</name>
    <name type="common">Tanaka's snailfish</name>
    <dbReference type="NCBI Taxonomy" id="230148"/>
    <lineage>
        <taxon>Eukaryota</taxon>
        <taxon>Metazoa</taxon>
        <taxon>Chordata</taxon>
        <taxon>Craniata</taxon>
        <taxon>Vertebrata</taxon>
        <taxon>Euteleostomi</taxon>
        <taxon>Actinopterygii</taxon>
        <taxon>Neopterygii</taxon>
        <taxon>Teleostei</taxon>
        <taxon>Neoteleostei</taxon>
        <taxon>Acanthomorphata</taxon>
        <taxon>Eupercaria</taxon>
        <taxon>Perciformes</taxon>
        <taxon>Cottioidei</taxon>
        <taxon>Cottales</taxon>
        <taxon>Liparidae</taxon>
        <taxon>Liparis</taxon>
    </lineage>
</organism>
<reference evidence="2 3" key="1">
    <citation type="submission" date="2019-03" db="EMBL/GenBank/DDBJ databases">
        <title>First draft genome of Liparis tanakae, snailfish: a comprehensive survey of snailfish specific genes.</title>
        <authorList>
            <person name="Kim W."/>
            <person name="Song I."/>
            <person name="Jeong J.-H."/>
            <person name="Kim D."/>
            <person name="Kim S."/>
            <person name="Ryu S."/>
            <person name="Song J.Y."/>
            <person name="Lee S.K."/>
        </authorList>
    </citation>
    <scope>NUCLEOTIDE SEQUENCE [LARGE SCALE GENOMIC DNA]</scope>
    <source>
        <tissue evidence="2">Muscle</tissue>
    </source>
</reference>
<name>A0A4Z2GXT5_9TELE</name>
<feature type="compositionally biased region" description="Basic and acidic residues" evidence="1">
    <location>
        <begin position="1"/>
        <end position="11"/>
    </location>
</feature>
<accession>A0A4Z2GXT5</accession>
<proteinExistence type="predicted"/>
<comment type="caution">
    <text evidence="2">The sequence shown here is derived from an EMBL/GenBank/DDBJ whole genome shotgun (WGS) entry which is preliminary data.</text>
</comment>
<sequence length="111" mass="11988">MWKERRHKQEGETGGGVEGEMMGQSGRAAERPSVAPILDSADALQTYSQARGLQANTKECDCFSPLLPSPSLTSSFGLRLRNPRQRLIAECKGFSWANELSTGAGTLSCTL</sequence>
<dbReference type="AlphaFoldDB" id="A0A4Z2GXT5"/>
<dbReference type="Proteomes" id="UP000314294">
    <property type="component" value="Unassembled WGS sequence"/>
</dbReference>
<keyword evidence="3" id="KW-1185">Reference proteome</keyword>
<gene>
    <name evidence="2" type="ORF">EYF80_031742</name>
</gene>
<protein>
    <submittedName>
        <fullName evidence="2">Uncharacterized protein</fullName>
    </submittedName>
</protein>